<keyword evidence="9 14" id="KW-0418">Kinase</keyword>
<dbReference type="InterPro" id="IPR003018">
    <property type="entry name" value="GAF"/>
</dbReference>
<keyword evidence="10 14" id="KW-0067">ATP-binding</keyword>
<evidence type="ECO:0000256" key="8">
    <source>
        <dbReference type="ARBA" id="ARBA00022741"/>
    </source>
</evidence>
<dbReference type="InterPro" id="IPR005467">
    <property type="entry name" value="His_kinase_dom"/>
</dbReference>
<dbReference type="PROSITE" id="PS50885">
    <property type="entry name" value="HAMP"/>
    <property type="match status" value="1"/>
</dbReference>
<keyword evidence="21" id="KW-1185">Reference proteome</keyword>
<dbReference type="EC" id="2.7.13.3" evidence="14"/>
<keyword evidence="11 15" id="KW-1133">Transmembrane helix</keyword>
<dbReference type="CDD" id="cd06225">
    <property type="entry name" value="HAMP"/>
    <property type="match status" value="1"/>
</dbReference>
<keyword evidence="4 14" id="KW-0997">Cell inner membrane</keyword>
<dbReference type="RefSeq" id="WP_018575706.1">
    <property type="nucleotide sequence ID" value="NZ_CP065725.1"/>
</dbReference>
<dbReference type="Proteomes" id="UP000594903">
    <property type="component" value="Chromosome"/>
</dbReference>
<dbReference type="SUPFAM" id="SSF55874">
    <property type="entry name" value="ATPase domain of HSP90 chaperone/DNA topoisomerase II/histidine kinase"/>
    <property type="match status" value="1"/>
</dbReference>
<evidence type="ECO:0000256" key="1">
    <source>
        <dbReference type="ARBA" id="ARBA00000085"/>
    </source>
</evidence>
<name>A0A378XER4_9BURK</name>
<dbReference type="SMART" id="SM00065">
    <property type="entry name" value="GAF"/>
    <property type="match status" value="1"/>
</dbReference>
<dbReference type="Gene3D" id="1.20.5.1930">
    <property type="match status" value="1"/>
</dbReference>
<feature type="transmembrane region" description="Helical" evidence="15">
    <location>
        <begin position="20"/>
        <end position="42"/>
    </location>
</feature>
<dbReference type="Gene3D" id="1.20.120.960">
    <property type="entry name" value="Histidine kinase NarX, sensor domain"/>
    <property type="match status" value="1"/>
</dbReference>
<evidence type="ECO:0000256" key="10">
    <source>
        <dbReference type="ARBA" id="ARBA00022840"/>
    </source>
</evidence>
<organism evidence="19 20">
    <name type="scientific">Oligella ureolytica</name>
    <dbReference type="NCBI Taxonomy" id="90244"/>
    <lineage>
        <taxon>Bacteria</taxon>
        <taxon>Pseudomonadati</taxon>
        <taxon>Pseudomonadota</taxon>
        <taxon>Betaproteobacteria</taxon>
        <taxon>Burkholderiales</taxon>
        <taxon>Alcaligenaceae</taxon>
        <taxon>Oligella</taxon>
    </lineage>
</organism>
<dbReference type="SUPFAM" id="SSF55781">
    <property type="entry name" value="GAF domain-like"/>
    <property type="match status" value="1"/>
</dbReference>
<dbReference type="PIRSF" id="PIRSF003167">
    <property type="entry name" value="STHK_NarX/NarQ"/>
    <property type="match status" value="1"/>
</dbReference>
<dbReference type="InterPro" id="IPR029095">
    <property type="entry name" value="NarX-like_N"/>
</dbReference>
<keyword evidence="13 14" id="KW-0472">Membrane</keyword>
<evidence type="ECO:0000313" key="21">
    <source>
        <dbReference type="Proteomes" id="UP000594903"/>
    </source>
</evidence>
<keyword evidence="3 14" id="KW-1003">Cell membrane</keyword>
<dbReference type="InterPro" id="IPR036890">
    <property type="entry name" value="HATPase_C_sf"/>
</dbReference>
<dbReference type="Gene3D" id="1.10.8.500">
    <property type="entry name" value="HAMP domain in histidine kinase"/>
    <property type="match status" value="1"/>
</dbReference>
<dbReference type="CDD" id="cd16917">
    <property type="entry name" value="HATPase_UhpB-NarQ-NarX-like"/>
    <property type="match status" value="1"/>
</dbReference>
<dbReference type="GO" id="GO:0046983">
    <property type="term" value="F:protein dimerization activity"/>
    <property type="evidence" value="ECO:0007669"/>
    <property type="project" value="UniProtKB-UniRule"/>
</dbReference>
<dbReference type="GO" id="GO:0005886">
    <property type="term" value="C:plasma membrane"/>
    <property type="evidence" value="ECO:0007669"/>
    <property type="project" value="UniProtKB-SubCell"/>
</dbReference>
<evidence type="ECO:0000313" key="20">
    <source>
        <dbReference type="Proteomes" id="UP000254603"/>
    </source>
</evidence>
<dbReference type="InterPro" id="IPR011712">
    <property type="entry name" value="Sig_transdc_His_kin_sub3_dim/P"/>
</dbReference>
<evidence type="ECO:0000256" key="3">
    <source>
        <dbReference type="ARBA" id="ARBA00022475"/>
    </source>
</evidence>
<evidence type="ECO:0000313" key="19">
    <source>
        <dbReference type="EMBL" id="SUA53778.1"/>
    </source>
</evidence>
<dbReference type="InterPro" id="IPR029016">
    <property type="entry name" value="GAF-like_dom_sf"/>
</dbReference>
<keyword evidence="12 14" id="KW-0902">Two-component regulatory system</keyword>
<dbReference type="SMART" id="SM00387">
    <property type="entry name" value="HATPase_c"/>
    <property type="match status" value="1"/>
</dbReference>
<keyword evidence="7 15" id="KW-0812">Transmembrane</keyword>
<evidence type="ECO:0000256" key="12">
    <source>
        <dbReference type="ARBA" id="ARBA00023012"/>
    </source>
</evidence>
<dbReference type="SMART" id="SM00304">
    <property type="entry name" value="HAMP"/>
    <property type="match status" value="1"/>
</dbReference>
<dbReference type="InterPro" id="IPR042295">
    <property type="entry name" value="NarX-like_N_sf"/>
</dbReference>
<dbReference type="OrthoDB" id="9811306at2"/>
<dbReference type="Pfam" id="PF07730">
    <property type="entry name" value="HisKA_3"/>
    <property type="match status" value="1"/>
</dbReference>
<dbReference type="InterPro" id="IPR050482">
    <property type="entry name" value="Sensor_HK_TwoCompSys"/>
</dbReference>
<dbReference type="Proteomes" id="UP000254603">
    <property type="component" value="Unassembled WGS sequence"/>
</dbReference>
<dbReference type="AlphaFoldDB" id="A0A378XER4"/>
<proteinExistence type="predicted"/>
<evidence type="ECO:0000256" key="6">
    <source>
        <dbReference type="ARBA" id="ARBA00022679"/>
    </source>
</evidence>
<dbReference type="Pfam" id="PF00672">
    <property type="entry name" value="HAMP"/>
    <property type="match status" value="1"/>
</dbReference>
<keyword evidence="5" id="KW-0597">Phosphoprotein</keyword>
<evidence type="ECO:0000256" key="11">
    <source>
        <dbReference type="ARBA" id="ARBA00022989"/>
    </source>
</evidence>
<evidence type="ECO:0000256" key="4">
    <source>
        <dbReference type="ARBA" id="ARBA00022519"/>
    </source>
</evidence>
<evidence type="ECO:0000256" key="5">
    <source>
        <dbReference type="ARBA" id="ARBA00022553"/>
    </source>
</evidence>
<dbReference type="InterPro" id="IPR016380">
    <property type="entry name" value="Sig_transdc_His_kin_NarX/NarQ"/>
</dbReference>
<dbReference type="SUPFAM" id="SSF158472">
    <property type="entry name" value="HAMP domain-like"/>
    <property type="match status" value="1"/>
</dbReference>
<evidence type="ECO:0000256" key="7">
    <source>
        <dbReference type="ARBA" id="ARBA00022692"/>
    </source>
</evidence>
<reference evidence="19 20" key="1">
    <citation type="submission" date="2018-06" db="EMBL/GenBank/DDBJ databases">
        <authorList>
            <consortium name="Pathogen Informatics"/>
            <person name="Doyle S."/>
        </authorList>
    </citation>
    <scope>NUCLEOTIDE SEQUENCE [LARGE SCALE GENOMIC DNA]</scope>
    <source>
        <strain evidence="19 20">NCTC11997</strain>
    </source>
</reference>
<keyword evidence="8 14" id="KW-0547">Nucleotide-binding</keyword>
<evidence type="ECO:0000256" key="9">
    <source>
        <dbReference type="ARBA" id="ARBA00022777"/>
    </source>
</evidence>
<dbReference type="Pfam" id="PF02518">
    <property type="entry name" value="HATPase_c"/>
    <property type="match status" value="1"/>
</dbReference>
<accession>A0A378XER4</accession>
<dbReference type="Gene3D" id="3.30.565.10">
    <property type="entry name" value="Histidine kinase-like ATPase, C-terminal domain"/>
    <property type="match status" value="1"/>
</dbReference>
<dbReference type="EMBL" id="UGSB01000001">
    <property type="protein sequence ID" value="SUA53778.1"/>
    <property type="molecule type" value="Genomic_DNA"/>
</dbReference>
<comment type="catalytic activity">
    <reaction evidence="1 14">
        <text>ATP + protein L-histidine = ADP + protein N-phospho-L-histidine.</text>
        <dbReference type="EC" id="2.7.13.3"/>
    </reaction>
</comment>
<keyword evidence="6 14" id="KW-0808">Transferase</keyword>
<evidence type="ECO:0000256" key="14">
    <source>
        <dbReference type="PIRNR" id="PIRNR003167"/>
    </source>
</evidence>
<dbReference type="PROSITE" id="PS50109">
    <property type="entry name" value="HIS_KIN"/>
    <property type="match status" value="1"/>
</dbReference>
<gene>
    <name evidence="19" type="primary">narX</name>
    <name evidence="18" type="ORF">I6G29_06240</name>
    <name evidence="19" type="ORF">NCTC11997_01304</name>
</gene>
<evidence type="ECO:0000259" key="16">
    <source>
        <dbReference type="PROSITE" id="PS50109"/>
    </source>
</evidence>
<dbReference type="Gene3D" id="3.30.450.40">
    <property type="match status" value="1"/>
</dbReference>
<dbReference type="PANTHER" id="PTHR24421:SF10">
    <property type="entry name" value="NITRATE_NITRITE SENSOR PROTEIN NARQ"/>
    <property type="match status" value="1"/>
</dbReference>
<sequence length="630" mass="71750">MEKIPFSGLPLRKKLSTKLFVVTTIWWISALLSLFFTLSLLWQLEGAAAAINDAGSLRMRTYKLAILDHTHDKATVLAATDDFSEVLNRLVEGDPKRPLMLPKDKEITEQANLILQIWNDRVRAELVEGERGAFDYEKATIFISEIDALVQMVERSNANTLTRLNFHQYFLIALVVAGSIVMLYILCRLIIRPLQRLNYAFAHAQQGDFSYQETLNQRDDEFGLLSIGYNKMTKRLEEVHRGLEENIKEKTHALQMRNSELESLYRVTSFLHDQYDIKTICQGFLAQVMPIIKADAGAIRLLDYNAQEMQLVAEINLSNDLRSSLKCGRFDECYCGRFAVTDSAAEETAIQSFLQSEPPCSVGTYKSLHIFPIFYDREKIGIITFFSYDSQELNVPKKHLIESLANQLGVAIGGVRLLERSSRIAVLEERNVLAQGLHDSIAQTLNFLNLQVQMLEKAFHADNKAEASENLAFIKDGLKESYDNVRELLLNFRTPLRLESFSHHLEELIKRFRQQTNIDVTAMVEASNIHLSDKEKLEVVLIIQEALSNIRKHANATKVALQIYTDEENYIIKVVDNGQGFEKDILREKSLEHAGLLIMEERAQKIGGQLSIESQPDKGTELRLVIPRMA</sequence>
<feature type="transmembrane region" description="Helical" evidence="15">
    <location>
        <begin position="169"/>
        <end position="191"/>
    </location>
</feature>
<dbReference type="GO" id="GO:0005524">
    <property type="term" value="F:ATP binding"/>
    <property type="evidence" value="ECO:0007669"/>
    <property type="project" value="UniProtKB-UniRule"/>
</dbReference>
<comment type="subcellular location">
    <subcellularLocation>
        <location evidence="2">Cell inner membrane</location>
        <topology evidence="2">Multi-pass membrane protein</topology>
    </subcellularLocation>
</comment>
<evidence type="ECO:0000256" key="2">
    <source>
        <dbReference type="ARBA" id="ARBA00004429"/>
    </source>
</evidence>
<feature type="domain" description="HAMP" evidence="17">
    <location>
        <begin position="188"/>
        <end position="241"/>
    </location>
</feature>
<evidence type="ECO:0000313" key="18">
    <source>
        <dbReference type="EMBL" id="QPT41126.1"/>
    </source>
</evidence>
<reference evidence="18 21" key="2">
    <citation type="submission" date="2020-12" db="EMBL/GenBank/DDBJ databases">
        <title>FDA dAtabase for Regulatory Grade micrObial Sequences (FDA-ARGOS): Supporting development and validation of Infectious Disease Dx tests.</title>
        <authorList>
            <person name="Sproer C."/>
            <person name="Gronow S."/>
            <person name="Severitt S."/>
            <person name="Schroder I."/>
            <person name="Tallon L."/>
            <person name="Sadzewicz L."/>
            <person name="Zhao X."/>
            <person name="Boylan J."/>
            <person name="Ott S."/>
            <person name="Bowen H."/>
            <person name="Vavikolanu K."/>
            <person name="Mehta A."/>
            <person name="Aluvathingal J."/>
            <person name="Nadendla S."/>
            <person name="Lowell S."/>
            <person name="Myers T."/>
            <person name="Yan Y."/>
            <person name="Sichtig H."/>
        </authorList>
    </citation>
    <scope>NUCLEOTIDE SEQUENCE [LARGE SCALE GENOMIC DNA]</scope>
    <source>
        <strain evidence="18 21">FDAARGOS_872</strain>
    </source>
</reference>
<dbReference type="Pfam" id="PF13675">
    <property type="entry name" value="PilJ"/>
    <property type="match status" value="1"/>
</dbReference>
<dbReference type="PANTHER" id="PTHR24421">
    <property type="entry name" value="NITRATE/NITRITE SENSOR PROTEIN NARX-RELATED"/>
    <property type="match status" value="1"/>
</dbReference>
<dbReference type="EMBL" id="CP065725">
    <property type="protein sequence ID" value="QPT41126.1"/>
    <property type="molecule type" value="Genomic_DNA"/>
</dbReference>
<evidence type="ECO:0000256" key="13">
    <source>
        <dbReference type="ARBA" id="ARBA00023136"/>
    </source>
</evidence>
<feature type="domain" description="Histidine kinase" evidence="16">
    <location>
        <begin position="436"/>
        <end position="630"/>
    </location>
</feature>
<dbReference type="STRING" id="1122619.GCA_000373745_02527"/>
<dbReference type="InterPro" id="IPR003660">
    <property type="entry name" value="HAMP_dom"/>
</dbReference>
<evidence type="ECO:0000256" key="15">
    <source>
        <dbReference type="SAM" id="Phobius"/>
    </source>
</evidence>
<dbReference type="InterPro" id="IPR003594">
    <property type="entry name" value="HATPase_dom"/>
</dbReference>
<protein>
    <recommendedName>
        <fullName evidence="14">Sensor protein</fullName>
        <ecNumber evidence="14">2.7.13.3</ecNumber>
    </recommendedName>
</protein>
<evidence type="ECO:0000259" key="17">
    <source>
        <dbReference type="PROSITE" id="PS50885"/>
    </source>
</evidence>
<dbReference type="GO" id="GO:0000155">
    <property type="term" value="F:phosphorelay sensor kinase activity"/>
    <property type="evidence" value="ECO:0007669"/>
    <property type="project" value="UniProtKB-UniRule"/>
</dbReference>